<keyword evidence="3" id="KW-1185">Reference proteome</keyword>
<reference evidence="2 3" key="1">
    <citation type="submission" date="2019-12" db="EMBL/GenBank/DDBJ databases">
        <title>Corynebacterium sp. nov., isolated from feces of the Anser Albifrons in China.</title>
        <authorList>
            <person name="Liu Q."/>
        </authorList>
    </citation>
    <scope>NUCLEOTIDE SEQUENCE [LARGE SCALE GENOMIC DNA]</scope>
    <source>
        <strain evidence="2 3">4H37-19</strain>
    </source>
</reference>
<dbReference type="Gene3D" id="3.30.70.240">
    <property type="match status" value="1"/>
</dbReference>
<sequence>MFAVLQAHSLPEHLHGYLSRFFSEADTGLYVGVISRAVLEQLWERCLSAELEGSITLIHSQFDSEQGFSIRTTGPQRRPVLDFDGLTLTTRGRVENGRVWEPRNEEEMRDLPTTQKDFNS</sequence>
<dbReference type="EMBL" id="CP046884">
    <property type="protein sequence ID" value="QNQ90695.1"/>
    <property type="molecule type" value="Genomic_DNA"/>
</dbReference>
<protein>
    <submittedName>
        <fullName evidence="2">Type I-E CRISPR-associated endoribonuclease Cas2</fullName>
    </submittedName>
</protein>
<gene>
    <name evidence="2" type="primary">cas2e</name>
    <name evidence="2" type="ORF">GP475_08640</name>
</gene>
<dbReference type="CDD" id="cd09755">
    <property type="entry name" value="Cas2_I-E"/>
    <property type="match status" value="1"/>
</dbReference>
<dbReference type="Proteomes" id="UP000516320">
    <property type="component" value="Chromosome"/>
</dbReference>
<feature type="region of interest" description="Disordered" evidence="1">
    <location>
        <begin position="97"/>
        <end position="120"/>
    </location>
</feature>
<dbReference type="RefSeq" id="WP_187974009.1">
    <property type="nucleotide sequence ID" value="NZ_CP046884.1"/>
</dbReference>
<evidence type="ECO:0000313" key="3">
    <source>
        <dbReference type="Proteomes" id="UP000516320"/>
    </source>
</evidence>
<feature type="compositionally biased region" description="Basic and acidic residues" evidence="1">
    <location>
        <begin position="97"/>
        <end position="110"/>
    </location>
</feature>
<accession>A0A7H0SQ70</accession>
<proteinExistence type="predicted"/>
<evidence type="ECO:0000313" key="2">
    <source>
        <dbReference type="EMBL" id="QNQ90695.1"/>
    </source>
</evidence>
<organism evidence="2 3">
    <name type="scientific">Corynebacterium poyangense</name>
    <dbReference type="NCBI Taxonomy" id="2684405"/>
    <lineage>
        <taxon>Bacteria</taxon>
        <taxon>Bacillati</taxon>
        <taxon>Actinomycetota</taxon>
        <taxon>Actinomycetes</taxon>
        <taxon>Mycobacteriales</taxon>
        <taxon>Corynebacteriaceae</taxon>
        <taxon>Corynebacterium</taxon>
    </lineage>
</organism>
<dbReference type="Pfam" id="PF09707">
    <property type="entry name" value="Cas_Cas2CT1978"/>
    <property type="match status" value="1"/>
</dbReference>
<dbReference type="AlphaFoldDB" id="A0A7H0SQ70"/>
<dbReference type="InterPro" id="IPR010152">
    <property type="entry name" value="CRISPR-assoc_prot_Cas2_sub"/>
</dbReference>
<dbReference type="KEGG" id="cpoy:GP475_08640"/>
<evidence type="ECO:0000256" key="1">
    <source>
        <dbReference type="SAM" id="MobiDB-lite"/>
    </source>
</evidence>
<name>A0A7H0SQ70_9CORY</name>
<dbReference type="NCBIfam" id="TIGR01873">
    <property type="entry name" value="cas_CT1978"/>
    <property type="match status" value="1"/>
</dbReference>